<proteinExistence type="predicted"/>
<reference evidence="1 2" key="1">
    <citation type="journal article" date="2014" name="Science">
        <title>Plant genetics. Early allopolyploid evolution in the post-Neolithic Brassica napus oilseed genome.</title>
        <authorList>
            <person name="Chalhoub B."/>
            <person name="Denoeud F."/>
            <person name="Liu S."/>
            <person name="Parkin I.A."/>
            <person name="Tang H."/>
            <person name="Wang X."/>
            <person name="Chiquet J."/>
            <person name="Belcram H."/>
            <person name="Tong C."/>
            <person name="Samans B."/>
            <person name="Correa M."/>
            <person name="Da Silva C."/>
            <person name="Just J."/>
            <person name="Falentin C."/>
            <person name="Koh C.S."/>
            <person name="Le Clainche I."/>
            <person name="Bernard M."/>
            <person name="Bento P."/>
            <person name="Noel B."/>
            <person name="Labadie K."/>
            <person name="Alberti A."/>
            <person name="Charles M."/>
            <person name="Arnaud D."/>
            <person name="Guo H."/>
            <person name="Daviaud C."/>
            <person name="Alamery S."/>
            <person name="Jabbari K."/>
            <person name="Zhao M."/>
            <person name="Edger P.P."/>
            <person name="Chelaifa H."/>
            <person name="Tack D."/>
            <person name="Lassalle G."/>
            <person name="Mestiri I."/>
            <person name="Schnel N."/>
            <person name="Le Paslier M.C."/>
            <person name="Fan G."/>
            <person name="Renault V."/>
            <person name="Bayer P.E."/>
            <person name="Golicz A.A."/>
            <person name="Manoli S."/>
            <person name="Lee T.H."/>
            <person name="Thi V.H."/>
            <person name="Chalabi S."/>
            <person name="Hu Q."/>
            <person name="Fan C."/>
            <person name="Tollenaere R."/>
            <person name="Lu Y."/>
            <person name="Battail C."/>
            <person name="Shen J."/>
            <person name="Sidebottom C.H."/>
            <person name="Wang X."/>
            <person name="Canaguier A."/>
            <person name="Chauveau A."/>
            <person name="Berard A."/>
            <person name="Deniot G."/>
            <person name="Guan M."/>
            <person name="Liu Z."/>
            <person name="Sun F."/>
            <person name="Lim Y.P."/>
            <person name="Lyons E."/>
            <person name="Town C.D."/>
            <person name="Bancroft I."/>
            <person name="Wang X."/>
            <person name="Meng J."/>
            <person name="Ma J."/>
            <person name="Pires J.C."/>
            <person name="King G.J."/>
            <person name="Brunel D."/>
            <person name="Delourme R."/>
            <person name="Renard M."/>
            <person name="Aury J.M."/>
            <person name="Adams K.L."/>
            <person name="Batley J."/>
            <person name="Snowdon R.J."/>
            <person name="Tost J."/>
            <person name="Edwards D."/>
            <person name="Zhou Y."/>
            <person name="Hua W."/>
            <person name="Sharpe A.G."/>
            <person name="Paterson A.H."/>
            <person name="Guan C."/>
            <person name="Wincker P."/>
        </authorList>
    </citation>
    <scope>NUCLEOTIDE SEQUENCE [LARGE SCALE GENOMIC DNA]</scope>
    <source>
        <strain evidence="2">cv. Darmor-bzh</strain>
    </source>
</reference>
<dbReference type="PaxDb" id="3708-A0A078JD14"/>
<gene>
    <name evidence="1" type="primary">BnaCnng47340D</name>
    <name evidence="1" type="ORF">GSBRNA2T00046723001</name>
</gene>
<evidence type="ECO:0000313" key="2">
    <source>
        <dbReference type="Proteomes" id="UP000028999"/>
    </source>
</evidence>
<dbReference type="Proteomes" id="UP000028999">
    <property type="component" value="Unassembled WGS sequence"/>
</dbReference>
<sequence length="18" mass="1854">MKAARLGSEETFIGLSGS</sequence>
<evidence type="ECO:0000313" key="1">
    <source>
        <dbReference type="EMBL" id="CDY65503.1"/>
    </source>
</evidence>
<dbReference type="EMBL" id="LK034818">
    <property type="protein sequence ID" value="CDY65503.1"/>
    <property type="molecule type" value="Genomic_DNA"/>
</dbReference>
<protein>
    <submittedName>
        <fullName evidence="1">BnaCnng47340D protein</fullName>
    </submittedName>
</protein>
<accession>A0A078JD14</accession>
<organism evidence="1 2">
    <name type="scientific">Brassica napus</name>
    <name type="common">Rape</name>
    <dbReference type="NCBI Taxonomy" id="3708"/>
    <lineage>
        <taxon>Eukaryota</taxon>
        <taxon>Viridiplantae</taxon>
        <taxon>Streptophyta</taxon>
        <taxon>Embryophyta</taxon>
        <taxon>Tracheophyta</taxon>
        <taxon>Spermatophyta</taxon>
        <taxon>Magnoliopsida</taxon>
        <taxon>eudicotyledons</taxon>
        <taxon>Gunneridae</taxon>
        <taxon>Pentapetalae</taxon>
        <taxon>rosids</taxon>
        <taxon>malvids</taxon>
        <taxon>Brassicales</taxon>
        <taxon>Brassicaceae</taxon>
        <taxon>Brassiceae</taxon>
        <taxon>Brassica</taxon>
    </lineage>
</organism>
<keyword evidence="2" id="KW-1185">Reference proteome</keyword>
<name>A0A078JD14_BRANA</name>
<dbReference type="AlphaFoldDB" id="A0A078JD14"/>